<reference evidence="4 5" key="1">
    <citation type="submission" date="2018-10" db="EMBL/GenBank/DDBJ databases">
        <title>Sequencing the genomes of 1000 actinobacteria strains.</title>
        <authorList>
            <person name="Klenk H.-P."/>
        </authorList>
    </citation>
    <scope>NUCLEOTIDE SEQUENCE [LARGE SCALE GENOMIC DNA]</scope>
    <source>
        <strain evidence="4 5">DSM 44343</strain>
    </source>
</reference>
<organism evidence="4 5">
    <name type="scientific">Williamsia marianensis</name>
    <dbReference type="NCBI Taxonomy" id="85044"/>
    <lineage>
        <taxon>Bacteria</taxon>
        <taxon>Bacillati</taxon>
        <taxon>Actinomycetota</taxon>
        <taxon>Actinomycetes</taxon>
        <taxon>Mycobacteriales</taxon>
        <taxon>Nocardiaceae</taxon>
        <taxon>Williamsia</taxon>
    </lineage>
</organism>
<dbReference type="Proteomes" id="UP000274762">
    <property type="component" value="Unassembled WGS sequence"/>
</dbReference>
<proteinExistence type="predicted"/>
<gene>
    <name evidence="4" type="ORF">DFJ75_3685</name>
</gene>
<dbReference type="RefSeq" id="WP_062795388.1">
    <property type="nucleotide sequence ID" value="NZ_CBCRXS010000003.1"/>
</dbReference>
<sequence length="385" mass="42554">MDRRYQVFVSSTYVDLIEERRQVTQAILELDCIPAGMELFVAADETQWELIRDVIDLSDYYVLIVGGRYGSRTKDGISFTEQEFNYALQQGKHVLAFVHGNTDDIAQGKTDKDDESRELLAKFRSRVMQDRVVADFLTADELGSKVSRALNRAIRTRPGIGWIRGDSAAGDEAEREILRLRAELAEAREQSQSLRIENSTGLDEASLAHGSDEIELQIAVRSRLTGQSSADPITTVTWDDIIQAIGPALIDEATEDEVKEKLKLCAYHGRMSESDIEAVNKVPNKRLYASEDEFEKVVVHLRFLGMIESGTKRRAVSDANKYLRLTPTGQAYLADLMTVKKPSPVAGGSGKVGDPEDSPPIAQTDSPHSTEPTDPAAPEAPAQDA</sequence>
<feature type="domain" description="DUF4062" evidence="3">
    <location>
        <begin position="6"/>
        <end position="87"/>
    </location>
</feature>
<dbReference type="OrthoDB" id="72299at2"/>
<feature type="compositionally biased region" description="Low complexity" evidence="2">
    <location>
        <begin position="370"/>
        <end position="385"/>
    </location>
</feature>
<evidence type="ECO:0000256" key="2">
    <source>
        <dbReference type="SAM" id="MobiDB-lite"/>
    </source>
</evidence>
<feature type="region of interest" description="Disordered" evidence="2">
    <location>
        <begin position="343"/>
        <end position="385"/>
    </location>
</feature>
<protein>
    <submittedName>
        <fullName evidence="4">Uncharacterized protein DUF4062</fullName>
    </submittedName>
</protein>
<dbReference type="AlphaFoldDB" id="A0A495K7R7"/>
<evidence type="ECO:0000256" key="1">
    <source>
        <dbReference type="SAM" id="Coils"/>
    </source>
</evidence>
<name>A0A495K7R7_WILMA</name>
<comment type="caution">
    <text evidence="4">The sequence shown here is derived from an EMBL/GenBank/DDBJ whole genome shotgun (WGS) entry which is preliminary data.</text>
</comment>
<dbReference type="InterPro" id="IPR025139">
    <property type="entry name" value="DUF4062"/>
</dbReference>
<evidence type="ECO:0000313" key="5">
    <source>
        <dbReference type="Proteomes" id="UP000274762"/>
    </source>
</evidence>
<accession>A0A495K7R7</accession>
<feature type="coiled-coil region" evidence="1">
    <location>
        <begin position="170"/>
        <end position="197"/>
    </location>
</feature>
<dbReference type="Pfam" id="PF13271">
    <property type="entry name" value="DUF4062"/>
    <property type="match status" value="1"/>
</dbReference>
<evidence type="ECO:0000313" key="4">
    <source>
        <dbReference type="EMBL" id="RKR96825.1"/>
    </source>
</evidence>
<dbReference type="EMBL" id="RBKV01000001">
    <property type="protein sequence ID" value="RKR96825.1"/>
    <property type="molecule type" value="Genomic_DNA"/>
</dbReference>
<evidence type="ECO:0000259" key="3">
    <source>
        <dbReference type="Pfam" id="PF13271"/>
    </source>
</evidence>
<keyword evidence="1" id="KW-0175">Coiled coil</keyword>